<dbReference type="Gene3D" id="2.40.50.140">
    <property type="entry name" value="Nucleic acid-binding proteins"/>
    <property type="match status" value="1"/>
</dbReference>
<feature type="domain" description="ATP-dependent DNA ligase family profile" evidence="6">
    <location>
        <begin position="115"/>
        <end position="214"/>
    </location>
</feature>
<dbReference type="OrthoDB" id="9770771at2"/>
<evidence type="ECO:0000313" key="8">
    <source>
        <dbReference type="Proteomes" id="UP000650511"/>
    </source>
</evidence>
<evidence type="ECO:0000256" key="3">
    <source>
        <dbReference type="ARBA" id="ARBA00022598"/>
    </source>
</evidence>
<evidence type="ECO:0000256" key="1">
    <source>
        <dbReference type="ARBA" id="ARBA00007572"/>
    </source>
</evidence>
<dbReference type="CDD" id="cd07970">
    <property type="entry name" value="OBF_DNA_ligase_LigC"/>
    <property type="match status" value="1"/>
</dbReference>
<comment type="catalytic activity">
    <reaction evidence="4">
        <text>ATP + (deoxyribonucleotide)n-3'-hydroxyl + 5'-phospho-(deoxyribonucleotide)m = (deoxyribonucleotide)n+m + AMP + diphosphate.</text>
        <dbReference type="EC" id="6.5.1.1"/>
    </reaction>
</comment>
<feature type="region of interest" description="Disordered" evidence="5">
    <location>
        <begin position="257"/>
        <end position="291"/>
    </location>
</feature>
<dbReference type="InterPro" id="IPR016059">
    <property type="entry name" value="DNA_ligase_ATP-dep_CS"/>
</dbReference>
<dbReference type="PANTHER" id="PTHR45674">
    <property type="entry name" value="DNA LIGASE 1/3 FAMILY MEMBER"/>
    <property type="match status" value="1"/>
</dbReference>
<dbReference type="CDD" id="cd07905">
    <property type="entry name" value="Adenylation_DNA_ligase_LigC"/>
    <property type="match status" value="1"/>
</dbReference>
<dbReference type="SUPFAM" id="SSF56091">
    <property type="entry name" value="DNA ligase/mRNA capping enzyme, catalytic domain"/>
    <property type="match status" value="1"/>
</dbReference>
<evidence type="ECO:0000256" key="5">
    <source>
        <dbReference type="SAM" id="MobiDB-lite"/>
    </source>
</evidence>
<dbReference type="SUPFAM" id="SSF50249">
    <property type="entry name" value="Nucleic acid-binding proteins"/>
    <property type="match status" value="1"/>
</dbReference>
<protein>
    <recommendedName>
        <fullName evidence="2">DNA ligase (ATP)</fullName>
        <ecNumber evidence="2">6.5.1.1</ecNumber>
    </recommendedName>
</protein>
<dbReference type="GO" id="GO:0005524">
    <property type="term" value="F:ATP binding"/>
    <property type="evidence" value="ECO:0007669"/>
    <property type="project" value="InterPro"/>
</dbReference>
<dbReference type="Pfam" id="PF01068">
    <property type="entry name" value="DNA_ligase_A_M"/>
    <property type="match status" value="1"/>
</dbReference>
<dbReference type="GO" id="GO:0006310">
    <property type="term" value="P:DNA recombination"/>
    <property type="evidence" value="ECO:0007669"/>
    <property type="project" value="InterPro"/>
</dbReference>
<dbReference type="InterPro" id="IPR044119">
    <property type="entry name" value="Adenylation_LigC-like"/>
</dbReference>
<name>A0A8J3AAI2_9ACTN</name>
<dbReference type="InterPro" id="IPR012310">
    <property type="entry name" value="DNA_ligase_ATP-dep_cent"/>
</dbReference>
<evidence type="ECO:0000256" key="2">
    <source>
        <dbReference type="ARBA" id="ARBA00012727"/>
    </source>
</evidence>
<dbReference type="GO" id="GO:0006281">
    <property type="term" value="P:DNA repair"/>
    <property type="evidence" value="ECO:0007669"/>
    <property type="project" value="InterPro"/>
</dbReference>
<organism evidence="7 8">
    <name type="scientific">Egicoccus halophilus</name>
    <dbReference type="NCBI Taxonomy" id="1670830"/>
    <lineage>
        <taxon>Bacteria</taxon>
        <taxon>Bacillati</taxon>
        <taxon>Actinomycetota</taxon>
        <taxon>Nitriliruptoria</taxon>
        <taxon>Egicoccales</taxon>
        <taxon>Egicoccaceae</taxon>
        <taxon>Egicoccus</taxon>
    </lineage>
</organism>
<gene>
    <name evidence="7" type="primary">lig</name>
    <name evidence="7" type="ORF">GCM10011354_18340</name>
</gene>
<dbReference type="InterPro" id="IPR012340">
    <property type="entry name" value="NA-bd_OB-fold"/>
</dbReference>
<reference evidence="7" key="1">
    <citation type="journal article" date="2014" name="Int. J. Syst. Evol. Microbiol.">
        <title>Complete genome sequence of Corynebacterium casei LMG S-19264T (=DSM 44701T), isolated from a smear-ripened cheese.</title>
        <authorList>
            <consortium name="US DOE Joint Genome Institute (JGI-PGF)"/>
            <person name="Walter F."/>
            <person name="Albersmeier A."/>
            <person name="Kalinowski J."/>
            <person name="Ruckert C."/>
        </authorList>
    </citation>
    <scope>NUCLEOTIDE SEQUENCE</scope>
    <source>
        <strain evidence="7">CGMCC 1.14988</strain>
    </source>
</reference>
<dbReference type="InterPro" id="IPR050191">
    <property type="entry name" value="ATP-dep_DNA_ligase"/>
</dbReference>
<sequence length="352" mass="38979">MPLPLAPPVDPMLATLARELPTGRLYYEPKWDGFRCLVFRDGDEVVLQSRNGKPLDRYFPELSAPLRRLLPPRCVVDGELVVPRGGVLDFDALSERIHPAASRVRMLAERDPARFVAFDLLALEDETLLDAPFTVRRARLADVLGRVEAPVHLTPVTDDPATAADWFARFEGAGLDGVIAKPADGPYTPGRRTLVKVKHQRTADVVVGGFRWHKDGQGVGSLLLGLYDDGGTLRHIGVAAAFAAGRRRELVEELAPYRPTDEAPLGEHPWADGDGVAGTPRGPSRWNQAKDTSWQPLRPELVAEVAYEQLQGDRLRHGARLLRWRPDRDPTSCRYDQLQTPPPAELAQLFAV</sequence>
<comment type="similarity">
    <text evidence="1">Belongs to the ATP-dependent DNA ligase family.</text>
</comment>
<dbReference type="Gene3D" id="3.30.470.30">
    <property type="entry name" value="DNA ligase/mRNA capping enzyme"/>
    <property type="match status" value="1"/>
</dbReference>
<keyword evidence="3 7" id="KW-0436">Ligase</keyword>
<reference evidence="7" key="2">
    <citation type="submission" date="2020-09" db="EMBL/GenBank/DDBJ databases">
        <authorList>
            <person name="Sun Q."/>
            <person name="Zhou Y."/>
        </authorList>
    </citation>
    <scope>NUCLEOTIDE SEQUENCE</scope>
    <source>
        <strain evidence="7">CGMCC 1.14988</strain>
    </source>
</reference>
<dbReference type="GO" id="GO:0003910">
    <property type="term" value="F:DNA ligase (ATP) activity"/>
    <property type="evidence" value="ECO:0007669"/>
    <property type="project" value="UniProtKB-EC"/>
</dbReference>
<dbReference type="EC" id="6.5.1.1" evidence="2"/>
<comment type="caution">
    <text evidence="7">The sequence shown here is derived from an EMBL/GenBank/DDBJ whole genome shotgun (WGS) entry which is preliminary data.</text>
</comment>
<evidence type="ECO:0000313" key="7">
    <source>
        <dbReference type="EMBL" id="GGI06288.1"/>
    </source>
</evidence>
<dbReference type="PANTHER" id="PTHR45674:SF4">
    <property type="entry name" value="DNA LIGASE 1"/>
    <property type="match status" value="1"/>
</dbReference>
<keyword evidence="8" id="KW-1185">Reference proteome</keyword>
<dbReference type="Proteomes" id="UP000650511">
    <property type="component" value="Unassembled WGS sequence"/>
</dbReference>
<dbReference type="InterPro" id="IPR012309">
    <property type="entry name" value="DNA_ligase_ATP-dep_C"/>
</dbReference>
<proteinExistence type="inferred from homology"/>
<dbReference type="PROSITE" id="PS50160">
    <property type="entry name" value="DNA_LIGASE_A3"/>
    <property type="match status" value="1"/>
</dbReference>
<dbReference type="RefSeq" id="WP_130650596.1">
    <property type="nucleotide sequence ID" value="NZ_BMHA01000006.1"/>
</dbReference>
<dbReference type="AlphaFoldDB" id="A0A8J3AAI2"/>
<dbReference type="Pfam" id="PF04679">
    <property type="entry name" value="DNA_ligase_A_C"/>
    <property type="match status" value="1"/>
</dbReference>
<dbReference type="NCBIfam" id="NF006078">
    <property type="entry name" value="PRK08224.1"/>
    <property type="match status" value="1"/>
</dbReference>
<dbReference type="InterPro" id="IPR044117">
    <property type="entry name" value="OBF_LigC-like"/>
</dbReference>
<accession>A0A8J3AAI2</accession>
<dbReference type="EMBL" id="BMHA01000006">
    <property type="protein sequence ID" value="GGI06288.1"/>
    <property type="molecule type" value="Genomic_DNA"/>
</dbReference>
<evidence type="ECO:0000256" key="4">
    <source>
        <dbReference type="ARBA" id="ARBA00034003"/>
    </source>
</evidence>
<evidence type="ECO:0000259" key="6">
    <source>
        <dbReference type="PROSITE" id="PS50160"/>
    </source>
</evidence>
<dbReference type="PROSITE" id="PS00697">
    <property type="entry name" value="DNA_LIGASE_A1"/>
    <property type="match status" value="1"/>
</dbReference>